<sequence>MSFEPRILSFNCHWCSYAAADLAGIMRIQYPPNVRIIRVMCSGMVHSNLVVEAFQKGADGVMVTGCRQGECHYVDGNRKAEMRMVVVEEMLDTLGLEQERFRLVWCSSSEADRFVAAVREMTETVRALGPSPYRSNGGLDRDDTEEFPCPSR</sequence>
<keyword evidence="4" id="KW-0411">Iron-sulfur</keyword>
<reference evidence="7" key="1">
    <citation type="submission" date="2022-12" db="EMBL/GenBank/DDBJ databases">
        <title>Reference genome sequencing for broad-spectrum identification of bacterial and archaeal isolates by mass spectrometry.</title>
        <authorList>
            <person name="Sekiguchi Y."/>
            <person name="Tourlousse D.M."/>
        </authorList>
    </citation>
    <scope>NUCLEOTIDE SEQUENCE</scope>
    <source>
        <strain evidence="7">ASRB1</strain>
    </source>
</reference>
<dbReference type="AlphaFoldDB" id="A0A9W6FTZ2"/>
<dbReference type="GO" id="GO:0051536">
    <property type="term" value="F:iron-sulfur cluster binding"/>
    <property type="evidence" value="ECO:0007669"/>
    <property type="project" value="UniProtKB-KW"/>
</dbReference>
<evidence type="ECO:0000259" key="6">
    <source>
        <dbReference type="Pfam" id="PF02662"/>
    </source>
</evidence>
<evidence type="ECO:0000313" key="8">
    <source>
        <dbReference type="Proteomes" id="UP001144372"/>
    </source>
</evidence>
<proteinExistence type="predicted"/>
<dbReference type="InterPro" id="IPR003813">
    <property type="entry name" value="MvhD/FlpD"/>
</dbReference>
<comment type="caution">
    <text evidence="7">The sequence shown here is derived from an EMBL/GenBank/DDBJ whole genome shotgun (WGS) entry which is preliminary data.</text>
</comment>
<dbReference type="Pfam" id="PF02662">
    <property type="entry name" value="FlpD"/>
    <property type="match status" value="1"/>
</dbReference>
<dbReference type="GO" id="GO:0016491">
    <property type="term" value="F:oxidoreductase activity"/>
    <property type="evidence" value="ECO:0007669"/>
    <property type="project" value="UniProtKB-KW"/>
</dbReference>
<keyword evidence="2" id="KW-0560">Oxidoreductase</keyword>
<feature type="region of interest" description="Disordered" evidence="5">
    <location>
        <begin position="129"/>
        <end position="152"/>
    </location>
</feature>
<evidence type="ECO:0000313" key="7">
    <source>
        <dbReference type="EMBL" id="GLI34836.1"/>
    </source>
</evidence>
<feature type="domain" description="F420-non-reducing hydrogenase iron-sulfur subunit D" evidence="6">
    <location>
        <begin position="7"/>
        <end position="129"/>
    </location>
</feature>
<protein>
    <submittedName>
        <fullName evidence="7">Methyl viologen-reducing hydrogenase subunit delta FlpD-like protein</fullName>
    </submittedName>
</protein>
<evidence type="ECO:0000256" key="4">
    <source>
        <dbReference type="ARBA" id="ARBA00023014"/>
    </source>
</evidence>
<accession>A0A9W6FTZ2</accession>
<name>A0A9W6FTZ2_9BACT</name>
<organism evidence="7 8">
    <name type="scientific">Desulforhabdus amnigena</name>
    <dbReference type="NCBI Taxonomy" id="40218"/>
    <lineage>
        <taxon>Bacteria</taxon>
        <taxon>Pseudomonadati</taxon>
        <taxon>Thermodesulfobacteriota</taxon>
        <taxon>Syntrophobacteria</taxon>
        <taxon>Syntrophobacterales</taxon>
        <taxon>Syntrophobacteraceae</taxon>
        <taxon>Desulforhabdus</taxon>
    </lineage>
</organism>
<evidence type="ECO:0000256" key="3">
    <source>
        <dbReference type="ARBA" id="ARBA00023004"/>
    </source>
</evidence>
<dbReference type="GO" id="GO:0046872">
    <property type="term" value="F:metal ion binding"/>
    <property type="evidence" value="ECO:0007669"/>
    <property type="project" value="UniProtKB-KW"/>
</dbReference>
<keyword evidence="1" id="KW-0479">Metal-binding</keyword>
<keyword evidence="8" id="KW-1185">Reference proteome</keyword>
<evidence type="ECO:0000256" key="5">
    <source>
        <dbReference type="SAM" id="MobiDB-lite"/>
    </source>
</evidence>
<dbReference type="Proteomes" id="UP001144372">
    <property type="component" value="Unassembled WGS sequence"/>
</dbReference>
<evidence type="ECO:0000256" key="1">
    <source>
        <dbReference type="ARBA" id="ARBA00022723"/>
    </source>
</evidence>
<dbReference type="RefSeq" id="WP_281797075.1">
    <property type="nucleotide sequence ID" value="NZ_BSDR01000001.1"/>
</dbReference>
<dbReference type="EMBL" id="BSDR01000001">
    <property type="protein sequence ID" value="GLI34836.1"/>
    <property type="molecule type" value="Genomic_DNA"/>
</dbReference>
<gene>
    <name evidence="7" type="ORF">DAMNIGENAA_22690</name>
</gene>
<evidence type="ECO:0000256" key="2">
    <source>
        <dbReference type="ARBA" id="ARBA00023002"/>
    </source>
</evidence>
<keyword evidence="3" id="KW-0408">Iron</keyword>